<name>A0ABQ9G353_TEGGR</name>
<reference evidence="1 2" key="1">
    <citation type="submission" date="2022-12" db="EMBL/GenBank/DDBJ databases">
        <title>Chromosome-level genome of Tegillarca granosa.</title>
        <authorList>
            <person name="Kim J."/>
        </authorList>
    </citation>
    <scope>NUCLEOTIDE SEQUENCE [LARGE SCALE GENOMIC DNA]</scope>
    <source>
        <strain evidence="1">Teg-2019</strain>
        <tissue evidence="1">Adductor muscle</tissue>
    </source>
</reference>
<comment type="caution">
    <text evidence="1">The sequence shown here is derived from an EMBL/GenBank/DDBJ whole genome shotgun (WGS) entry which is preliminary data.</text>
</comment>
<gene>
    <name evidence="1" type="ORF">KUTeg_000040</name>
</gene>
<dbReference type="Proteomes" id="UP001217089">
    <property type="component" value="Unassembled WGS sequence"/>
</dbReference>
<evidence type="ECO:0000313" key="2">
    <source>
        <dbReference type="Proteomes" id="UP001217089"/>
    </source>
</evidence>
<dbReference type="EMBL" id="JARBDR010000013">
    <property type="protein sequence ID" value="KAJ8322408.1"/>
    <property type="molecule type" value="Genomic_DNA"/>
</dbReference>
<keyword evidence="2" id="KW-1185">Reference proteome</keyword>
<accession>A0ABQ9G353</accession>
<sequence length="111" mass="12595">MSNTSYAIPPEVTVALNQLPIIQHSLRDISIQLAELNTLKNNVQQVKADIWETDGIDHRLTNTAQLSEDNYGEVQFLKQINVKLREEVDLLKSIVIKLDKKVAQQEGEITE</sequence>
<protein>
    <submittedName>
        <fullName evidence="1">Uncharacterized protein</fullName>
    </submittedName>
</protein>
<proteinExistence type="predicted"/>
<evidence type="ECO:0000313" key="1">
    <source>
        <dbReference type="EMBL" id="KAJ8322408.1"/>
    </source>
</evidence>
<organism evidence="1 2">
    <name type="scientific">Tegillarca granosa</name>
    <name type="common">Malaysian cockle</name>
    <name type="synonym">Anadara granosa</name>
    <dbReference type="NCBI Taxonomy" id="220873"/>
    <lineage>
        <taxon>Eukaryota</taxon>
        <taxon>Metazoa</taxon>
        <taxon>Spiralia</taxon>
        <taxon>Lophotrochozoa</taxon>
        <taxon>Mollusca</taxon>
        <taxon>Bivalvia</taxon>
        <taxon>Autobranchia</taxon>
        <taxon>Pteriomorphia</taxon>
        <taxon>Arcoida</taxon>
        <taxon>Arcoidea</taxon>
        <taxon>Arcidae</taxon>
        <taxon>Tegillarca</taxon>
    </lineage>
</organism>